<evidence type="ECO:0000256" key="3">
    <source>
        <dbReference type="ARBA" id="ARBA00022692"/>
    </source>
</evidence>
<reference evidence="9" key="1">
    <citation type="submission" date="2021-01" db="EMBL/GenBank/DDBJ databases">
        <authorList>
            <person name="Corre E."/>
            <person name="Pelletier E."/>
            <person name="Niang G."/>
            <person name="Scheremetjew M."/>
            <person name="Finn R."/>
            <person name="Kale V."/>
            <person name="Holt S."/>
            <person name="Cochrane G."/>
            <person name="Meng A."/>
            <person name="Brown T."/>
            <person name="Cohen L."/>
        </authorList>
    </citation>
    <scope>NUCLEOTIDE SEQUENCE</scope>
    <source>
        <strain evidence="9">SAG 63-3</strain>
    </source>
</reference>
<dbReference type="Pfam" id="PF04145">
    <property type="entry name" value="Ctr"/>
    <property type="match status" value="1"/>
</dbReference>
<keyword evidence="6 7" id="KW-0472">Membrane</keyword>
<comment type="similarity">
    <text evidence="2">Belongs to the copper transporter (Ctr) (TC 1.A.56) family. SLC31A subfamily.</text>
</comment>
<evidence type="ECO:0000256" key="8">
    <source>
        <dbReference type="SAM" id="SignalP"/>
    </source>
</evidence>
<keyword evidence="4" id="KW-0187">Copper transport</keyword>
<feature type="signal peptide" evidence="8">
    <location>
        <begin position="1"/>
        <end position="24"/>
    </location>
</feature>
<evidence type="ECO:0000256" key="1">
    <source>
        <dbReference type="ARBA" id="ARBA00004141"/>
    </source>
</evidence>
<evidence type="ECO:0000256" key="4">
    <source>
        <dbReference type="ARBA" id="ARBA00022796"/>
    </source>
</evidence>
<dbReference type="AlphaFoldDB" id="A0A7S0YID8"/>
<accession>A0A7S0YID8</accession>
<keyword evidence="5 7" id="KW-1133">Transmembrane helix</keyword>
<gene>
    <name evidence="9" type="ORF">PPAR00522_LOCUS8538</name>
</gene>
<keyword evidence="3 7" id="KW-0812">Transmembrane</keyword>
<name>A0A7S0YID8_9CHLO</name>
<dbReference type="EMBL" id="HBFM01013653">
    <property type="protein sequence ID" value="CAD8772133.1"/>
    <property type="molecule type" value="Transcribed_RNA"/>
</dbReference>
<dbReference type="PANTHER" id="PTHR12483">
    <property type="entry name" value="SOLUTE CARRIER FAMILY 31 COPPER TRANSPORTERS"/>
    <property type="match status" value="1"/>
</dbReference>
<evidence type="ECO:0000256" key="7">
    <source>
        <dbReference type="SAM" id="Phobius"/>
    </source>
</evidence>
<dbReference type="PANTHER" id="PTHR12483:SF27">
    <property type="entry name" value="COPPER TRANSPORT PROTEIN CTR1"/>
    <property type="match status" value="1"/>
</dbReference>
<feature type="chain" id="PRO_5030741449" description="Copper transporter" evidence="8">
    <location>
        <begin position="25"/>
        <end position="594"/>
    </location>
</feature>
<proteinExistence type="inferred from homology"/>
<keyword evidence="4" id="KW-0406">Ion transport</keyword>
<keyword evidence="4" id="KW-0186">Copper</keyword>
<dbReference type="InterPro" id="IPR007274">
    <property type="entry name" value="Cop_transporter"/>
</dbReference>
<organism evidence="9">
    <name type="scientific">Polytomella parva</name>
    <dbReference type="NCBI Taxonomy" id="51329"/>
    <lineage>
        <taxon>Eukaryota</taxon>
        <taxon>Viridiplantae</taxon>
        <taxon>Chlorophyta</taxon>
        <taxon>core chlorophytes</taxon>
        <taxon>Chlorophyceae</taxon>
        <taxon>CS clade</taxon>
        <taxon>Chlamydomonadales</taxon>
        <taxon>Chlamydomonadaceae</taxon>
        <taxon>Polytomella</taxon>
    </lineage>
</organism>
<evidence type="ECO:0000256" key="5">
    <source>
        <dbReference type="ARBA" id="ARBA00022989"/>
    </source>
</evidence>
<dbReference type="GO" id="GO:0005886">
    <property type="term" value="C:plasma membrane"/>
    <property type="evidence" value="ECO:0007669"/>
    <property type="project" value="TreeGrafter"/>
</dbReference>
<comment type="subcellular location">
    <subcellularLocation>
        <location evidence="1">Membrane</location>
        <topology evidence="1">Multi-pass membrane protein</topology>
    </subcellularLocation>
</comment>
<dbReference type="GO" id="GO:0005375">
    <property type="term" value="F:copper ion transmembrane transporter activity"/>
    <property type="evidence" value="ECO:0007669"/>
    <property type="project" value="InterPro"/>
</dbReference>
<keyword evidence="4" id="KW-0813">Transport</keyword>
<keyword evidence="8" id="KW-0732">Signal</keyword>
<evidence type="ECO:0000256" key="2">
    <source>
        <dbReference type="ARBA" id="ARBA00006921"/>
    </source>
</evidence>
<evidence type="ECO:0000256" key="6">
    <source>
        <dbReference type="ARBA" id="ARBA00023136"/>
    </source>
</evidence>
<sequence length="594" mass="64088">MSQFTRSIGVFLALITFFLNYSYAMDMSSGTTTTTASCITNSSLSSCMSYTYSDTSITTDMQGLCSVMGTTYLPACSAWRACMTNSSSVGSSTVCNKLSLLATVCVNESSTSTSCNNYKSLCSTTSMVSQCSTSAPLSHLPTSAGVSGALQAACGSTTTGVCAPCQSYWTSNTVCKVSNLIELYSQYCYGNSGSSYCTSFNSMCSAYPGLYLCNNVSIAAYSDCMFNPTSSSCMNYQYPTALATSDVISLCTAMPYMSGCTIFRNCNSSGFSAIDSSTDLNACNPFDIMTTICTLDTGMRMMGGCRRAYNTMCAAGTMIKECSNYTGMAVLPTTTQANSLSKSICTEMTMDGCSYCDSDWAANKTFCSYNDLVVLYSYLCYSMPDMTQCPTWKAMCAADPTLFLCTFSSNSSYTAGPAMMMYFNTQTPFYLLWKTWTPKTPGKLCGAFFAMFFLTLFYEFCQLVKANLEAYEKRILASIRRQKDPNSVSNPKGVVVAEVGGCESRASNGNTESVNTQTFGLHPTLFTIMLDIARMIMAFITSGIGYLLMLGVMCFNVTIFFSVITGFGIGAVLFGRLKMRIGSDACSLSEAMCH</sequence>
<protein>
    <recommendedName>
        <fullName evidence="10">Copper transporter</fullName>
    </recommendedName>
</protein>
<feature type="transmembrane region" description="Helical" evidence="7">
    <location>
        <begin position="555"/>
        <end position="574"/>
    </location>
</feature>
<evidence type="ECO:0008006" key="10">
    <source>
        <dbReference type="Google" id="ProtNLM"/>
    </source>
</evidence>
<evidence type="ECO:0000313" key="9">
    <source>
        <dbReference type="EMBL" id="CAD8772133.1"/>
    </source>
</evidence>